<feature type="transmembrane region" description="Helical" evidence="7">
    <location>
        <begin position="132"/>
        <end position="150"/>
    </location>
</feature>
<evidence type="ECO:0000256" key="3">
    <source>
        <dbReference type="ARBA" id="ARBA00022692"/>
    </source>
</evidence>
<dbReference type="InterPro" id="IPR011701">
    <property type="entry name" value="MFS"/>
</dbReference>
<evidence type="ECO:0000256" key="7">
    <source>
        <dbReference type="SAM" id="Phobius"/>
    </source>
</evidence>
<feature type="compositionally biased region" description="Polar residues" evidence="6">
    <location>
        <begin position="199"/>
        <end position="219"/>
    </location>
</feature>
<feature type="transmembrane region" description="Helical" evidence="7">
    <location>
        <begin position="243"/>
        <end position="262"/>
    </location>
</feature>
<feature type="region of interest" description="Disordered" evidence="6">
    <location>
        <begin position="193"/>
        <end position="224"/>
    </location>
</feature>
<dbReference type="EMBL" id="DUTF01000378">
    <property type="protein sequence ID" value="HHY28581.1"/>
    <property type="molecule type" value="Genomic_DNA"/>
</dbReference>
<evidence type="ECO:0000256" key="1">
    <source>
        <dbReference type="ARBA" id="ARBA00004651"/>
    </source>
</evidence>
<keyword evidence="2" id="KW-0813">Transport</keyword>
<feature type="transmembrane region" description="Helical" evidence="7">
    <location>
        <begin position="170"/>
        <end position="189"/>
    </location>
</feature>
<feature type="transmembrane region" description="Helical" evidence="7">
    <location>
        <begin position="274"/>
        <end position="294"/>
    </location>
</feature>
<feature type="transmembrane region" description="Helical" evidence="7">
    <location>
        <begin position="46"/>
        <end position="62"/>
    </location>
</feature>
<name>A0A7C6Z6W1_9FIRM</name>
<evidence type="ECO:0000313" key="10">
    <source>
        <dbReference type="Proteomes" id="UP000553059"/>
    </source>
</evidence>
<evidence type="ECO:0000256" key="4">
    <source>
        <dbReference type="ARBA" id="ARBA00022989"/>
    </source>
</evidence>
<dbReference type="InterPro" id="IPR036259">
    <property type="entry name" value="MFS_trans_sf"/>
</dbReference>
<feature type="transmembrane region" description="Helical" evidence="7">
    <location>
        <begin position="98"/>
        <end position="120"/>
    </location>
</feature>
<dbReference type="Gene3D" id="1.20.1250.20">
    <property type="entry name" value="MFS general substrate transporter like domains"/>
    <property type="match status" value="2"/>
</dbReference>
<sequence>MNKNVRGWTVTFAGTGINLALGVLYTWSVFAAALTEQLAWSKTAASLPYTVACAVFALMMVPGGRLQDRFGPRWVATVGGLFAGGGLILSSLTDSLFVLILTFGIIAGIGIGLGYSAATPAAVKWFPPQKKGLISGIVVAGFGLASLYIAPLTNFLIGNFGVKSAFRIEGLIFLFAIVALSQVLAVPLAPTPSATPSSRQTGPASSTSLPPQAATSLNVSPSSPAPAAKADFTWQEMLKDSRFYLLWVMFAAGATAGLMIIGQLSTITKLQTGVSWGFAMVALLAIFNAGGRVLAGWLSDRIGRSWTMRIFFSLQGLNMLAFTLYSSPALIALGAIMTGLSYGSLLSLFPSATYDFFGTKNGGVNYGLVFTAWGVGGVFGPLMAGAVVDLTNSYFYAYLISASLCLVAAFLTIFLKSGPLEVGKA</sequence>
<feature type="transmembrane region" description="Helical" evidence="7">
    <location>
        <begin position="12"/>
        <end position="34"/>
    </location>
</feature>
<keyword evidence="5 7" id="KW-0472">Membrane</keyword>
<proteinExistence type="predicted"/>
<keyword evidence="3 7" id="KW-0812">Transmembrane</keyword>
<dbReference type="CDD" id="cd17353">
    <property type="entry name" value="MFS_OFA_like"/>
    <property type="match status" value="1"/>
</dbReference>
<feature type="transmembrane region" description="Helical" evidence="7">
    <location>
        <begin position="394"/>
        <end position="415"/>
    </location>
</feature>
<dbReference type="Proteomes" id="UP000553059">
    <property type="component" value="Unassembled WGS sequence"/>
</dbReference>
<dbReference type="GO" id="GO:0022857">
    <property type="term" value="F:transmembrane transporter activity"/>
    <property type="evidence" value="ECO:0007669"/>
    <property type="project" value="InterPro"/>
</dbReference>
<dbReference type="InterPro" id="IPR050327">
    <property type="entry name" value="Proton-linked_MCT"/>
</dbReference>
<accession>A0A7C6Z6W1</accession>
<reference evidence="9 10" key="1">
    <citation type="journal article" date="2020" name="Biotechnol. Biofuels">
        <title>New insights from the biogas microbiome by comprehensive genome-resolved metagenomics of nearly 1600 species originating from multiple anaerobic digesters.</title>
        <authorList>
            <person name="Campanaro S."/>
            <person name="Treu L."/>
            <person name="Rodriguez-R L.M."/>
            <person name="Kovalovszki A."/>
            <person name="Ziels R.M."/>
            <person name="Maus I."/>
            <person name="Zhu X."/>
            <person name="Kougias P.G."/>
            <person name="Basile A."/>
            <person name="Luo G."/>
            <person name="Schluter A."/>
            <person name="Konstantinidis K.T."/>
            <person name="Angelidaki I."/>
        </authorList>
    </citation>
    <scope>NUCLEOTIDE SEQUENCE [LARGE SCALE GENOMIC DNA]</scope>
    <source>
        <strain evidence="9">AS05jafATM_4</strain>
    </source>
</reference>
<organism evidence="9 10">
    <name type="scientific">Desulfitobacterium dehalogenans</name>
    <dbReference type="NCBI Taxonomy" id="36854"/>
    <lineage>
        <taxon>Bacteria</taxon>
        <taxon>Bacillati</taxon>
        <taxon>Bacillota</taxon>
        <taxon>Clostridia</taxon>
        <taxon>Eubacteriales</taxon>
        <taxon>Desulfitobacteriaceae</taxon>
        <taxon>Desulfitobacterium</taxon>
    </lineage>
</organism>
<feature type="domain" description="Major facilitator superfamily (MFS) profile" evidence="8">
    <location>
        <begin position="6"/>
        <end position="420"/>
    </location>
</feature>
<comment type="caution">
    <text evidence="9">The sequence shown here is derived from an EMBL/GenBank/DDBJ whole genome shotgun (WGS) entry which is preliminary data.</text>
</comment>
<evidence type="ECO:0000256" key="2">
    <source>
        <dbReference type="ARBA" id="ARBA00022448"/>
    </source>
</evidence>
<gene>
    <name evidence="9" type="ORF">GX523_17925</name>
</gene>
<evidence type="ECO:0000256" key="5">
    <source>
        <dbReference type="ARBA" id="ARBA00023136"/>
    </source>
</evidence>
<comment type="subcellular location">
    <subcellularLocation>
        <location evidence="1">Cell membrane</location>
        <topology evidence="1">Multi-pass membrane protein</topology>
    </subcellularLocation>
</comment>
<evidence type="ECO:0000259" key="8">
    <source>
        <dbReference type="PROSITE" id="PS50850"/>
    </source>
</evidence>
<dbReference type="PANTHER" id="PTHR11360">
    <property type="entry name" value="MONOCARBOXYLATE TRANSPORTER"/>
    <property type="match status" value="1"/>
</dbReference>
<keyword evidence="4 7" id="KW-1133">Transmembrane helix</keyword>
<feature type="transmembrane region" description="Helical" evidence="7">
    <location>
        <begin position="74"/>
        <end position="92"/>
    </location>
</feature>
<dbReference type="AlphaFoldDB" id="A0A7C6Z6W1"/>
<dbReference type="InterPro" id="IPR020846">
    <property type="entry name" value="MFS_dom"/>
</dbReference>
<feature type="transmembrane region" description="Helical" evidence="7">
    <location>
        <begin position="366"/>
        <end position="388"/>
    </location>
</feature>
<dbReference type="SUPFAM" id="SSF103473">
    <property type="entry name" value="MFS general substrate transporter"/>
    <property type="match status" value="1"/>
</dbReference>
<dbReference type="PANTHER" id="PTHR11360:SF304">
    <property type="entry name" value="MFS DOMAIN-CONTAINING PROTEIN"/>
    <property type="match status" value="1"/>
</dbReference>
<protein>
    <submittedName>
        <fullName evidence="9">OFA family MFS transporter</fullName>
    </submittedName>
</protein>
<dbReference type="PROSITE" id="PS50850">
    <property type="entry name" value="MFS"/>
    <property type="match status" value="1"/>
</dbReference>
<dbReference type="GO" id="GO:0005886">
    <property type="term" value="C:plasma membrane"/>
    <property type="evidence" value="ECO:0007669"/>
    <property type="project" value="UniProtKB-SubCell"/>
</dbReference>
<dbReference type="Pfam" id="PF07690">
    <property type="entry name" value="MFS_1"/>
    <property type="match status" value="1"/>
</dbReference>
<evidence type="ECO:0000256" key="6">
    <source>
        <dbReference type="SAM" id="MobiDB-lite"/>
    </source>
</evidence>
<evidence type="ECO:0000313" key="9">
    <source>
        <dbReference type="EMBL" id="HHY28581.1"/>
    </source>
</evidence>
<feature type="transmembrane region" description="Helical" evidence="7">
    <location>
        <begin position="331"/>
        <end position="354"/>
    </location>
</feature>